<sequence>MNYQKEQIEMIYMSLLYTLRDQGIEFHEKHNELSDELIERHEAVHLLDLLDGMHDFIKNT</sequence>
<gene>
    <name evidence="1" type="ORF">J1TS3_37600</name>
</gene>
<comment type="caution">
    <text evidence="1">The sequence shown here is derived from an EMBL/GenBank/DDBJ whole genome shotgun (WGS) entry which is preliminary data.</text>
</comment>
<keyword evidence="2" id="KW-1185">Reference proteome</keyword>
<name>A0ABQ4KC67_9BACI</name>
<organism evidence="1 2">
    <name type="scientific">Siminovitchia fordii</name>
    <dbReference type="NCBI Taxonomy" id="254759"/>
    <lineage>
        <taxon>Bacteria</taxon>
        <taxon>Bacillati</taxon>
        <taxon>Bacillota</taxon>
        <taxon>Bacilli</taxon>
        <taxon>Bacillales</taxon>
        <taxon>Bacillaceae</taxon>
        <taxon>Siminovitchia</taxon>
    </lineage>
</organism>
<evidence type="ECO:0000313" key="2">
    <source>
        <dbReference type="Proteomes" id="UP000680279"/>
    </source>
</evidence>
<reference evidence="1 2" key="1">
    <citation type="submission" date="2021-03" db="EMBL/GenBank/DDBJ databases">
        <title>Antimicrobial resistance genes in bacteria isolated from Japanese honey, and their potential for conferring macrolide and lincosamide resistance in the American foulbrood pathogen Paenibacillus larvae.</title>
        <authorList>
            <person name="Okamoto M."/>
            <person name="Kumagai M."/>
            <person name="Kanamori H."/>
            <person name="Takamatsu D."/>
        </authorList>
    </citation>
    <scope>NUCLEOTIDE SEQUENCE [LARGE SCALE GENOMIC DNA]</scope>
    <source>
        <strain evidence="1 2">J1TS3</strain>
    </source>
</reference>
<dbReference type="RefSeq" id="WP_212963738.1">
    <property type="nucleotide sequence ID" value="NZ_BOQT01000018.1"/>
</dbReference>
<dbReference type="Proteomes" id="UP000680279">
    <property type="component" value="Unassembled WGS sequence"/>
</dbReference>
<accession>A0ABQ4KC67</accession>
<protein>
    <submittedName>
        <fullName evidence="1">Uncharacterized protein</fullName>
    </submittedName>
</protein>
<proteinExistence type="predicted"/>
<dbReference type="EMBL" id="BOQT01000018">
    <property type="protein sequence ID" value="GIN22626.1"/>
    <property type="molecule type" value="Genomic_DNA"/>
</dbReference>
<evidence type="ECO:0000313" key="1">
    <source>
        <dbReference type="EMBL" id="GIN22626.1"/>
    </source>
</evidence>